<feature type="region of interest" description="Disordered" evidence="1">
    <location>
        <begin position="1"/>
        <end position="22"/>
    </location>
</feature>
<dbReference type="AlphaFoldDB" id="A0A7T2X3D7"/>
<dbReference type="Proteomes" id="UP000594943">
    <property type="component" value="Chromosome 2"/>
</dbReference>
<protein>
    <submittedName>
        <fullName evidence="2">Uncharacterized protein</fullName>
    </submittedName>
</protein>
<dbReference type="KEGG" id="bhg:I6G56_25320"/>
<organism evidence="2 3">
    <name type="scientific">Burkholderia humptydooensis</name>
    <dbReference type="NCBI Taxonomy" id="430531"/>
    <lineage>
        <taxon>Bacteria</taxon>
        <taxon>Pseudomonadati</taxon>
        <taxon>Pseudomonadota</taxon>
        <taxon>Betaproteobacteria</taxon>
        <taxon>Burkholderiales</taxon>
        <taxon>Burkholderiaceae</taxon>
        <taxon>Burkholderia</taxon>
        <taxon>pseudomallei group</taxon>
    </lineage>
</organism>
<dbReference type="RefSeq" id="WP_162486727.1">
    <property type="nucleotide sequence ID" value="NZ_CP013382.1"/>
</dbReference>
<dbReference type="EMBL" id="CP065687">
    <property type="protein sequence ID" value="QPS48065.1"/>
    <property type="molecule type" value="Genomic_DNA"/>
</dbReference>
<sequence length="93" mass="10421">MRSGREGGKCAASEQQTFGRSRAARKKICHLGVVSVDGERERLRVVSISKPVWILFQTGLEGKRYLFDGNAYQMEIIARTGSAGQDIEYGERR</sequence>
<accession>A0A7T2X3D7</accession>
<evidence type="ECO:0000313" key="3">
    <source>
        <dbReference type="Proteomes" id="UP000594943"/>
    </source>
</evidence>
<gene>
    <name evidence="2" type="ORF">I6G56_25320</name>
</gene>
<evidence type="ECO:0000313" key="2">
    <source>
        <dbReference type="EMBL" id="QPS48065.1"/>
    </source>
</evidence>
<evidence type="ECO:0000256" key="1">
    <source>
        <dbReference type="SAM" id="MobiDB-lite"/>
    </source>
</evidence>
<reference evidence="2 3" key="1">
    <citation type="submission" date="2020-12" db="EMBL/GenBank/DDBJ databases">
        <title>FDA dAtabase for Regulatory Grade micrObial Sequences (FDA-ARGOS): Supporting development and validation of Infectious Disease Dx tests.</title>
        <authorList>
            <person name="Nelson B."/>
            <person name="Plummer A."/>
            <person name="Tallon L."/>
            <person name="Sadzewicz L."/>
            <person name="Zhao X."/>
            <person name="Boylan J."/>
            <person name="Ott S."/>
            <person name="Bowen H."/>
            <person name="Vavikolanu K."/>
            <person name="Mehta A."/>
            <person name="Aluvathingal J."/>
            <person name="Nadendla S."/>
            <person name="Myers T."/>
            <person name="Yan Y."/>
            <person name="Sichtig H."/>
        </authorList>
    </citation>
    <scope>NUCLEOTIDE SEQUENCE [LARGE SCALE GENOMIC DNA]</scope>
    <source>
        <strain evidence="2 3">FDAARGOS_899</strain>
    </source>
</reference>
<name>A0A7T2X3D7_9BURK</name>
<proteinExistence type="predicted"/>